<feature type="transmembrane region" description="Helical" evidence="1">
    <location>
        <begin position="28"/>
        <end position="53"/>
    </location>
</feature>
<dbReference type="AlphaFoldDB" id="A0A0A9D5P4"/>
<proteinExistence type="predicted"/>
<evidence type="ECO:0000313" key="2">
    <source>
        <dbReference type="EMBL" id="JAD80980.1"/>
    </source>
</evidence>
<keyword evidence="1" id="KW-0472">Membrane</keyword>
<keyword evidence="1" id="KW-1133">Transmembrane helix</keyword>
<evidence type="ECO:0000256" key="1">
    <source>
        <dbReference type="SAM" id="Phobius"/>
    </source>
</evidence>
<reference evidence="2" key="2">
    <citation type="journal article" date="2015" name="Data Brief">
        <title>Shoot transcriptome of the giant reed, Arundo donax.</title>
        <authorList>
            <person name="Barrero R.A."/>
            <person name="Guerrero F.D."/>
            <person name="Moolhuijzen P."/>
            <person name="Goolsby J.A."/>
            <person name="Tidwell J."/>
            <person name="Bellgard S.E."/>
            <person name="Bellgard M.I."/>
        </authorList>
    </citation>
    <scope>NUCLEOTIDE SEQUENCE</scope>
    <source>
        <tissue evidence="2">Shoot tissue taken approximately 20 cm above the soil surface</tissue>
    </source>
</reference>
<organism evidence="2">
    <name type="scientific">Arundo donax</name>
    <name type="common">Giant reed</name>
    <name type="synonym">Donax arundinaceus</name>
    <dbReference type="NCBI Taxonomy" id="35708"/>
    <lineage>
        <taxon>Eukaryota</taxon>
        <taxon>Viridiplantae</taxon>
        <taxon>Streptophyta</taxon>
        <taxon>Embryophyta</taxon>
        <taxon>Tracheophyta</taxon>
        <taxon>Spermatophyta</taxon>
        <taxon>Magnoliopsida</taxon>
        <taxon>Liliopsida</taxon>
        <taxon>Poales</taxon>
        <taxon>Poaceae</taxon>
        <taxon>PACMAD clade</taxon>
        <taxon>Arundinoideae</taxon>
        <taxon>Arundineae</taxon>
        <taxon>Arundo</taxon>
    </lineage>
</organism>
<protein>
    <submittedName>
        <fullName evidence="2">Uncharacterized protein</fullName>
    </submittedName>
</protein>
<sequence length="123" mass="13367">MDMEVPIGQQLQPIMVVQPMVPMVEGGMVMGVVLVVMGVMLAMGQVLALLMVVPCMEVVLMVPTGHMAVPMEVGHMARPEAMVQEDMEVMVELVVWAVAAARVVGDRADTTHMENEHRIIAAF</sequence>
<reference evidence="2" key="1">
    <citation type="submission" date="2014-09" db="EMBL/GenBank/DDBJ databases">
        <authorList>
            <person name="Magalhaes I.L.F."/>
            <person name="Oliveira U."/>
            <person name="Santos F.R."/>
            <person name="Vidigal T.H.D.A."/>
            <person name="Brescovit A.D."/>
            <person name="Santos A.J."/>
        </authorList>
    </citation>
    <scope>NUCLEOTIDE SEQUENCE</scope>
    <source>
        <tissue evidence="2">Shoot tissue taken approximately 20 cm above the soil surface</tissue>
    </source>
</reference>
<accession>A0A0A9D5P4</accession>
<dbReference type="EMBL" id="GBRH01216915">
    <property type="protein sequence ID" value="JAD80980.1"/>
    <property type="molecule type" value="Transcribed_RNA"/>
</dbReference>
<keyword evidence="1" id="KW-0812">Transmembrane</keyword>
<name>A0A0A9D5P4_ARUDO</name>